<comment type="caution">
    <text evidence="2">The sequence shown here is derived from an EMBL/GenBank/DDBJ whole genome shotgun (WGS) entry which is preliminary data.</text>
</comment>
<accession>A0A511V9X5</accession>
<organism evidence="2 3">
    <name type="scientific">Aneurinibacillus danicus</name>
    <dbReference type="NCBI Taxonomy" id="267746"/>
    <lineage>
        <taxon>Bacteria</taxon>
        <taxon>Bacillati</taxon>
        <taxon>Bacillota</taxon>
        <taxon>Bacilli</taxon>
        <taxon>Bacillales</taxon>
        <taxon>Paenibacillaceae</taxon>
        <taxon>Aneurinibacillus group</taxon>
        <taxon>Aneurinibacillus</taxon>
    </lineage>
</organism>
<dbReference type="RefSeq" id="WP_170230321.1">
    <property type="nucleotide sequence ID" value="NZ_BJXX01000148.1"/>
</dbReference>
<protein>
    <submittedName>
        <fullName evidence="2">Uncharacterized protein</fullName>
    </submittedName>
</protein>
<evidence type="ECO:0000313" key="3">
    <source>
        <dbReference type="Proteomes" id="UP000321157"/>
    </source>
</evidence>
<evidence type="ECO:0000313" key="2">
    <source>
        <dbReference type="EMBL" id="GEN35724.1"/>
    </source>
</evidence>
<keyword evidence="1" id="KW-0812">Transmembrane</keyword>
<feature type="transmembrane region" description="Helical" evidence="1">
    <location>
        <begin position="6"/>
        <end position="29"/>
    </location>
</feature>
<gene>
    <name evidence="2" type="ORF">ADA01nite_31840</name>
</gene>
<keyword evidence="1" id="KW-1133">Transmembrane helix</keyword>
<evidence type="ECO:0000256" key="1">
    <source>
        <dbReference type="SAM" id="Phobius"/>
    </source>
</evidence>
<dbReference type="Proteomes" id="UP000321157">
    <property type="component" value="Unassembled WGS sequence"/>
</dbReference>
<proteinExistence type="predicted"/>
<reference evidence="2 3" key="1">
    <citation type="submission" date="2019-07" db="EMBL/GenBank/DDBJ databases">
        <title>Whole genome shotgun sequence of Aneurinibacillus danicus NBRC 102444.</title>
        <authorList>
            <person name="Hosoyama A."/>
            <person name="Uohara A."/>
            <person name="Ohji S."/>
            <person name="Ichikawa N."/>
        </authorList>
    </citation>
    <scope>NUCLEOTIDE SEQUENCE [LARGE SCALE GENOMIC DNA]</scope>
    <source>
        <strain evidence="2 3">NBRC 102444</strain>
    </source>
</reference>
<dbReference type="EMBL" id="BJXX01000148">
    <property type="protein sequence ID" value="GEN35724.1"/>
    <property type="molecule type" value="Genomic_DNA"/>
</dbReference>
<name>A0A511V9X5_9BACL</name>
<sequence>MAMIYLAFGTAATLALIIIVGIIIGMILSRRDRKKMESKEPDDEKSSRR</sequence>
<keyword evidence="3" id="KW-1185">Reference proteome</keyword>
<dbReference type="AlphaFoldDB" id="A0A511V9X5"/>
<keyword evidence="1" id="KW-0472">Membrane</keyword>